<dbReference type="GO" id="GO:0030026">
    <property type="term" value="P:intracellular manganese ion homeostasis"/>
    <property type="evidence" value="ECO:0007669"/>
    <property type="project" value="InterPro"/>
</dbReference>
<evidence type="ECO:0000256" key="3">
    <source>
        <dbReference type="ARBA" id="ARBA00022989"/>
    </source>
</evidence>
<evidence type="ECO:0000313" key="8">
    <source>
        <dbReference type="Proteomes" id="UP000007881"/>
    </source>
</evidence>
<dbReference type="eggNOG" id="COG1814">
    <property type="taxonomic scope" value="Bacteria"/>
</dbReference>
<feature type="transmembrane region" description="Helical" evidence="6">
    <location>
        <begin position="158"/>
        <end position="179"/>
    </location>
</feature>
<dbReference type="AlphaFoldDB" id="I0II17"/>
<evidence type="ECO:0000256" key="2">
    <source>
        <dbReference type="ARBA" id="ARBA00022692"/>
    </source>
</evidence>
<evidence type="ECO:0000256" key="1">
    <source>
        <dbReference type="ARBA" id="ARBA00004127"/>
    </source>
</evidence>
<keyword evidence="3 6" id="KW-1133">Transmembrane helix</keyword>
<accession>I0II17</accession>
<feature type="transmembrane region" description="Helical" evidence="6">
    <location>
        <begin position="185"/>
        <end position="205"/>
    </location>
</feature>
<dbReference type="GO" id="GO:0005384">
    <property type="term" value="F:manganese ion transmembrane transporter activity"/>
    <property type="evidence" value="ECO:0007669"/>
    <property type="project" value="InterPro"/>
</dbReference>
<feature type="region of interest" description="Disordered" evidence="5">
    <location>
        <begin position="1"/>
        <end position="23"/>
    </location>
</feature>
<gene>
    <name evidence="7" type="ordered locus">PSMK_27460</name>
</gene>
<protein>
    <recommendedName>
        <fullName evidence="9">VIT family protein</fullName>
    </recommendedName>
</protein>
<sequence length="241" mass="24225">MPVRAENSETPTPTPHEQPHRTQRAGWLRAAVLGGNDGVVSVASVVVGVASGGADAETIALAGTAALVAGAVSMAAGEYVSVRSQADLEAAELELERRALVDHPGEELDELAAVYEGRGLRPELAREVAAALTAHDALAAHARDEMGISDALAARPTVAAAASAAAFVAGGVLPLLAAVLTPHDWTFWLVPAATLLTLAGLGGLAGHAGGASVLRGAWRVTFWGAAAMALTAAVGRLFGVG</sequence>
<dbReference type="GO" id="GO:0012505">
    <property type="term" value="C:endomembrane system"/>
    <property type="evidence" value="ECO:0007669"/>
    <property type="project" value="UniProtKB-SubCell"/>
</dbReference>
<evidence type="ECO:0008006" key="9">
    <source>
        <dbReference type="Google" id="ProtNLM"/>
    </source>
</evidence>
<dbReference type="Pfam" id="PF01988">
    <property type="entry name" value="VIT1"/>
    <property type="match status" value="1"/>
</dbReference>
<name>I0II17_PHYMF</name>
<dbReference type="PANTHER" id="PTHR31851">
    <property type="entry name" value="FE(2+)/MN(2+) TRANSPORTER PCL1"/>
    <property type="match status" value="1"/>
</dbReference>
<keyword evidence="8" id="KW-1185">Reference proteome</keyword>
<evidence type="ECO:0000313" key="7">
    <source>
        <dbReference type="EMBL" id="BAM04905.1"/>
    </source>
</evidence>
<dbReference type="KEGG" id="phm:PSMK_27460"/>
<keyword evidence="2 6" id="KW-0812">Transmembrane</keyword>
<keyword evidence="4 6" id="KW-0472">Membrane</keyword>
<evidence type="ECO:0000256" key="5">
    <source>
        <dbReference type="SAM" id="MobiDB-lite"/>
    </source>
</evidence>
<dbReference type="Proteomes" id="UP000007881">
    <property type="component" value="Chromosome"/>
</dbReference>
<reference evidence="7 8" key="1">
    <citation type="submission" date="2012-02" db="EMBL/GenBank/DDBJ databases">
        <title>Complete genome sequence of Phycisphaera mikurensis NBRC 102666.</title>
        <authorList>
            <person name="Ankai A."/>
            <person name="Hosoyama A."/>
            <person name="Terui Y."/>
            <person name="Sekine M."/>
            <person name="Fukai R."/>
            <person name="Kato Y."/>
            <person name="Nakamura S."/>
            <person name="Yamada-Narita S."/>
            <person name="Kawakoshi A."/>
            <person name="Fukunaga Y."/>
            <person name="Yamazaki S."/>
            <person name="Fujita N."/>
        </authorList>
    </citation>
    <scope>NUCLEOTIDE SEQUENCE [LARGE SCALE GENOMIC DNA]</scope>
    <source>
        <strain evidence="8">NBRC 102666 / KCTC 22515 / FYK2301M01</strain>
    </source>
</reference>
<proteinExistence type="predicted"/>
<dbReference type="InterPro" id="IPR008217">
    <property type="entry name" value="Ccc1_fam"/>
</dbReference>
<dbReference type="HOGENOM" id="CLU_038957_3_0_0"/>
<evidence type="ECO:0000256" key="4">
    <source>
        <dbReference type="ARBA" id="ARBA00023136"/>
    </source>
</evidence>
<organism evidence="7 8">
    <name type="scientific">Phycisphaera mikurensis (strain NBRC 102666 / KCTC 22515 / FYK2301M01)</name>
    <dbReference type="NCBI Taxonomy" id="1142394"/>
    <lineage>
        <taxon>Bacteria</taxon>
        <taxon>Pseudomonadati</taxon>
        <taxon>Planctomycetota</taxon>
        <taxon>Phycisphaerae</taxon>
        <taxon>Phycisphaerales</taxon>
        <taxon>Phycisphaeraceae</taxon>
        <taxon>Phycisphaera</taxon>
    </lineage>
</organism>
<evidence type="ECO:0000256" key="6">
    <source>
        <dbReference type="SAM" id="Phobius"/>
    </source>
</evidence>
<feature type="transmembrane region" description="Helical" evidence="6">
    <location>
        <begin position="217"/>
        <end position="238"/>
    </location>
</feature>
<dbReference type="RefSeq" id="WP_014438115.1">
    <property type="nucleotide sequence ID" value="NC_017080.1"/>
</dbReference>
<comment type="subcellular location">
    <subcellularLocation>
        <location evidence="1">Endomembrane system</location>
        <topology evidence="1">Multi-pass membrane protein</topology>
    </subcellularLocation>
</comment>
<dbReference type="EMBL" id="AP012338">
    <property type="protein sequence ID" value="BAM04905.1"/>
    <property type="molecule type" value="Genomic_DNA"/>
</dbReference>
<dbReference type="STRING" id="1142394.PSMK_27460"/>